<evidence type="ECO:0008006" key="3">
    <source>
        <dbReference type="Google" id="ProtNLM"/>
    </source>
</evidence>
<organism evidence="1 2">
    <name type="scientific">Helicobacter pullorum</name>
    <dbReference type="NCBI Taxonomy" id="35818"/>
    <lineage>
        <taxon>Bacteria</taxon>
        <taxon>Pseudomonadati</taxon>
        <taxon>Campylobacterota</taxon>
        <taxon>Epsilonproteobacteria</taxon>
        <taxon>Campylobacterales</taxon>
        <taxon>Helicobacteraceae</taxon>
        <taxon>Helicobacter</taxon>
    </lineage>
</organism>
<name>A0AAW3J3J5_9HELI</name>
<evidence type="ECO:0000313" key="2">
    <source>
        <dbReference type="Proteomes" id="UP000037800"/>
    </source>
</evidence>
<feature type="non-terminal residue" evidence="1">
    <location>
        <position position="1"/>
    </location>
</feature>
<feature type="non-terminal residue" evidence="1">
    <location>
        <position position="141"/>
    </location>
</feature>
<proteinExistence type="predicted"/>
<comment type="caution">
    <text evidence="1">The sequence shown here is derived from an EMBL/GenBank/DDBJ whole genome shotgun (WGS) entry which is preliminary data.</text>
</comment>
<protein>
    <recommendedName>
        <fullName evidence="3">Autotransporter domain-containing protein</fullName>
    </recommendedName>
</protein>
<dbReference type="Proteomes" id="UP000037800">
    <property type="component" value="Unassembled WGS sequence"/>
</dbReference>
<reference evidence="1 2" key="1">
    <citation type="submission" date="2014-06" db="EMBL/GenBank/DDBJ databases">
        <title>Helicobacter pullorum isolates in fresh chicken meat - phenotypic and genotypic features.</title>
        <authorList>
            <person name="Borges V."/>
            <person name="Santos A."/>
            <person name="Correia C.B."/>
            <person name="Saraiva M."/>
            <person name="Menard A."/>
            <person name="Vieira L."/>
            <person name="Sampaio D.A."/>
            <person name="Gomes J.P."/>
            <person name="Oleastro M."/>
        </authorList>
    </citation>
    <scope>NUCLEOTIDE SEQUENCE [LARGE SCALE GENOMIC DNA]</scope>
    <source>
        <strain evidence="1 2">229336/12</strain>
    </source>
</reference>
<gene>
    <name evidence="1" type="ORF">HPU229336_08395</name>
</gene>
<sequence>LKGSSNTLSNAGTINGNLTNSANTSTIANSGSINGTIINNATNGTIINANNSNIAALDINESVIYNQETNANITSNIDIEQGKTLTADYGITLNANNGSVNNEGILAGALTLEGSSNSVINSGSITTIINNADNSSLTNNS</sequence>
<dbReference type="EMBL" id="JNUR01000061">
    <property type="protein sequence ID" value="KPH49657.1"/>
    <property type="molecule type" value="Genomic_DNA"/>
</dbReference>
<evidence type="ECO:0000313" key="1">
    <source>
        <dbReference type="EMBL" id="KPH49657.1"/>
    </source>
</evidence>
<dbReference type="AlphaFoldDB" id="A0AAW3J3J5"/>
<accession>A0AAW3J3J5</accession>